<proteinExistence type="predicted"/>
<sequence>MADERRASMPTPYLRTGPATMLTGIGLCLLLMIMQMMPEIRDAGPQAVITASNTSR</sequence>
<keyword evidence="1" id="KW-0472">Membrane</keyword>
<keyword evidence="1" id="KW-0812">Transmembrane</keyword>
<dbReference type="Proteomes" id="UP000727907">
    <property type="component" value="Unassembled WGS sequence"/>
</dbReference>
<feature type="transmembrane region" description="Helical" evidence="1">
    <location>
        <begin position="12"/>
        <end position="33"/>
    </location>
</feature>
<protein>
    <submittedName>
        <fullName evidence="2">Uncharacterized protein</fullName>
    </submittedName>
</protein>
<accession>A0ABS6IF37</accession>
<evidence type="ECO:0000313" key="2">
    <source>
        <dbReference type="EMBL" id="MBU8873085.1"/>
    </source>
</evidence>
<gene>
    <name evidence="2" type="ORF">KQ910_04890</name>
</gene>
<keyword evidence="3" id="KW-1185">Reference proteome</keyword>
<evidence type="ECO:0000256" key="1">
    <source>
        <dbReference type="SAM" id="Phobius"/>
    </source>
</evidence>
<name>A0ABS6IF37_9HYPH</name>
<evidence type="ECO:0000313" key="3">
    <source>
        <dbReference type="Proteomes" id="UP000727907"/>
    </source>
</evidence>
<organism evidence="2 3">
    <name type="scientific">Reyranella humidisoli</name>
    <dbReference type="NCBI Taxonomy" id="2849149"/>
    <lineage>
        <taxon>Bacteria</taxon>
        <taxon>Pseudomonadati</taxon>
        <taxon>Pseudomonadota</taxon>
        <taxon>Alphaproteobacteria</taxon>
        <taxon>Hyphomicrobiales</taxon>
        <taxon>Reyranellaceae</taxon>
        <taxon>Reyranella</taxon>
    </lineage>
</organism>
<reference evidence="2 3" key="1">
    <citation type="submission" date="2021-06" db="EMBL/GenBank/DDBJ databases">
        <authorList>
            <person name="Lee D.H."/>
        </authorList>
    </citation>
    <scope>NUCLEOTIDE SEQUENCE [LARGE SCALE GENOMIC DNA]</scope>
    <source>
        <strain evidence="2 3">MMS21-HV4-11</strain>
    </source>
</reference>
<comment type="caution">
    <text evidence="2">The sequence shown here is derived from an EMBL/GenBank/DDBJ whole genome shotgun (WGS) entry which is preliminary data.</text>
</comment>
<dbReference type="RefSeq" id="WP_216957353.1">
    <property type="nucleotide sequence ID" value="NZ_JAHOPB010000001.1"/>
</dbReference>
<dbReference type="EMBL" id="JAHOPB010000001">
    <property type="protein sequence ID" value="MBU8873085.1"/>
    <property type="molecule type" value="Genomic_DNA"/>
</dbReference>
<keyword evidence="1" id="KW-1133">Transmembrane helix</keyword>